<dbReference type="Proteomes" id="UP000321734">
    <property type="component" value="Unassembled WGS sequence"/>
</dbReference>
<keyword evidence="4 6" id="KW-0472">Membrane</keyword>
<evidence type="ECO:0000256" key="6">
    <source>
        <dbReference type="SAM" id="Phobius"/>
    </source>
</evidence>
<name>A0A5C7ATP1_9FLAO</name>
<reference evidence="8 9" key="1">
    <citation type="submission" date="2019-08" db="EMBL/GenBank/DDBJ databases">
        <title>Genome sequence of Gelidibacter salicanalis IC162T.</title>
        <authorList>
            <person name="Bowman J.P."/>
        </authorList>
    </citation>
    <scope>NUCLEOTIDE SEQUENCE [LARGE SCALE GENOMIC DNA]</scope>
    <source>
        <strain evidence="8 9">IC162</strain>
    </source>
</reference>
<protein>
    <submittedName>
        <fullName evidence="8">Translocation/assembly module TamB</fullName>
    </submittedName>
</protein>
<accession>A0A5C7ATP1</accession>
<dbReference type="OrthoDB" id="9811276at2"/>
<sequence length="1695" mass="188214">MEENNDDNKTTKRKKFRALRILGRIILGILLFLFLLILFIRSPWGQGIIVNKATSYISDKTNTKVAIERLFLTFSGNLQVEGLYLEDTQGDTLVYSKSLEANVPLWAMIKGKGFGVESMNWEGVRANIRRKDTISGYNFQFLIDAFAVADTTTVVATDTTALDIVLGKLNFKNFDVVFDDAVAGIDSRFIIGTLKAQMKTTDLEHMVFEAKNLELTDANITYIQKPIPIDPNAEEVPLPSLTFEKFTLSNVYADYQSYGDRIAAEVDIKELYAEVQQADLASLRFEISTFNLKNSSIILRTQTETNVVTQKVVEVTQDIKQDIQAFEWPELRISIGSIDFKDNNFSYFVAGAEAKEGSFNPNAIVLNDLNLQADNIRLQDKKATLHIENSTFKEISGFDLKELQLQFEADDTTLKVTDLRTALNNNTLQAQLQLEYPKLSALIEAPENSKINLSVSNFQVALKDVFLIQPELKKNPYLNTLSKNLLTGNAKASGYLSDINIATMTAHWANTHISANGRIKNAMHPEHIEFDIPNFSAISTRTDLTKFVNEQDLGVSLPDNVKLVGNLKGNPNDLNADAVLTTSQGVASVKGHLTNGATLAFDADIAVDGYQLNELLQNEQLGALSLSIKTKGTGTTINDLDADIEANISSFTYNNYDITDLKIVGAVKNGRGKVTSSYKDYNLNMDLYGTVILDSVSPEANVELNIIGADLQALGLMQREVRTGMKIYADFKGNATNYDVAAIVDEGVVVYDNKTYLIGDLNALAHVRKDTTSVSIKNKLVDLLLQSNSDPQSFTKALKRHVFSYFYRDEKLPDSITDPVNLKLRGRIIEAPILNEVFLVNVKDLDTVKLSVDFNEKERQLSANITAPHINYSGYELDSLAFSMETDKDKFIFNLGFNRIKAGPFNIQKTRVEGSQANNELSLGFTAYHQDEILTQIRSKITGNREELRFHVLTEDLVLNKTPWNIPESNEILIRDQKLEFNDFLFSRDNQSFELTDKLASISKEHIAADFKNFKLSEFLNYLNPTEELATGNLNGSFVLEDPFTNTGIVADLDIQQLSFMQVDMGTLSLDAKSLGMDSYDFNVDIAGGEIDMNLLGDYVAQSGDAVLDMNLDITKFNMSALTGFSQGELIETDGSFSGNFKLNGTLSAPQYSGNLKFSDADFKIKRFNTAFTLPNETLSINNEGLSMSQFTIVDENQNTLVATGNIGTASFINPTFDLQLTADNFQVLNATKEDNDFLYGKVTFDAEAKISGDLQIPKITMNATVGSDTDVTYVMPSATVNVEERDGVVVFVNRENPDAILTRTEEKTATITGFDIAALLKISKDAAVTIVIDEKTGDNFKVMGDGDLNFSMNPNGNLTLSGVYEVESGHYELNLYSLVNRKFDLVSGSRITWSGDPFDAKLDVKALYKVETSASSLMAPTSSNLDPSSKGKYRQVLPFYVYLNIDGQLLQPKINFNLDMPKDEQGAVGGQVYGRVQQLNQQEDELNRQVFSLLVLNRFYPDPGSDGSTGGVASIARDNLNDAVSDQLNVFSDKLFANSGFDLNFGLDSYTDYQGSTPQDRTQLDIAAQKKLFNDRLIVSVGSEVDVQGSNPNGEAAPIIGNVSIEYILTENGRYRIKGFHRNEFENVIDGQIVISGIALIFTQEFNKFNELWDSLVNSKTKQEKQAEKDRKAAKEALKAKEEEVDESIEEKKQ</sequence>
<proteinExistence type="predicted"/>
<organism evidence="8 9">
    <name type="scientific">Gelidibacter salicanalis</name>
    <dbReference type="NCBI Taxonomy" id="291193"/>
    <lineage>
        <taxon>Bacteria</taxon>
        <taxon>Pseudomonadati</taxon>
        <taxon>Bacteroidota</taxon>
        <taxon>Flavobacteriia</taxon>
        <taxon>Flavobacteriales</taxon>
        <taxon>Flavobacteriaceae</taxon>
        <taxon>Gelidibacter</taxon>
    </lineage>
</organism>
<evidence type="ECO:0000256" key="2">
    <source>
        <dbReference type="ARBA" id="ARBA00022692"/>
    </source>
</evidence>
<evidence type="ECO:0000313" key="8">
    <source>
        <dbReference type="EMBL" id="TXE09212.1"/>
    </source>
</evidence>
<evidence type="ECO:0000313" key="9">
    <source>
        <dbReference type="Proteomes" id="UP000321734"/>
    </source>
</evidence>
<evidence type="ECO:0000259" key="7">
    <source>
        <dbReference type="Pfam" id="PF04357"/>
    </source>
</evidence>
<keyword evidence="2 6" id="KW-0812">Transmembrane</keyword>
<dbReference type="EMBL" id="VORX01000002">
    <property type="protein sequence ID" value="TXE09212.1"/>
    <property type="molecule type" value="Genomic_DNA"/>
</dbReference>
<feature type="transmembrane region" description="Helical" evidence="6">
    <location>
        <begin position="21"/>
        <end position="40"/>
    </location>
</feature>
<dbReference type="GO" id="GO:0009306">
    <property type="term" value="P:protein secretion"/>
    <property type="evidence" value="ECO:0007669"/>
    <property type="project" value="InterPro"/>
</dbReference>
<keyword evidence="9" id="KW-1185">Reference proteome</keyword>
<dbReference type="GO" id="GO:0005886">
    <property type="term" value="C:plasma membrane"/>
    <property type="evidence" value="ECO:0007669"/>
    <property type="project" value="InterPro"/>
</dbReference>
<dbReference type="Pfam" id="PF04357">
    <property type="entry name" value="TamB"/>
    <property type="match status" value="1"/>
</dbReference>
<evidence type="ECO:0000256" key="3">
    <source>
        <dbReference type="ARBA" id="ARBA00022989"/>
    </source>
</evidence>
<comment type="caution">
    <text evidence="8">The sequence shown here is derived from an EMBL/GenBank/DDBJ whole genome shotgun (WGS) entry which is preliminary data.</text>
</comment>
<feature type="region of interest" description="Disordered" evidence="5">
    <location>
        <begin position="1662"/>
        <end position="1695"/>
    </location>
</feature>
<dbReference type="InterPro" id="IPR007452">
    <property type="entry name" value="TamB_C"/>
</dbReference>
<keyword evidence="3 6" id="KW-1133">Transmembrane helix</keyword>
<evidence type="ECO:0000256" key="4">
    <source>
        <dbReference type="ARBA" id="ARBA00023136"/>
    </source>
</evidence>
<gene>
    <name evidence="8" type="ORF">ES711_04575</name>
</gene>
<dbReference type="RefSeq" id="WP_146890656.1">
    <property type="nucleotide sequence ID" value="NZ_VORX01000002.1"/>
</dbReference>
<feature type="compositionally biased region" description="Acidic residues" evidence="5">
    <location>
        <begin position="1684"/>
        <end position="1695"/>
    </location>
</feature>
<evidence type="ECO:0000256" key="5">
    <source>
        <dbReference type="SAM" id="MobiDB-lite"/>
    </source>
</evidence>
<feature type="domain" description="Translocation and assembly module TamB C-terminal" evidence="7">
    <location>
        <begin position="1191"/>
        <end position="1647"/>
    </location>
</feature>
<feature type="compositionally biased region" description="Basic and acidic residues" evidence="5">
    <location>
        <begin position="1662"/>
        <end position="1683"/>
    </location>
</feature>
<evidence type="ECO:0000256" key="1">
    <source>
        <dbReference type="ARBA" id="ARBA00004167"/>
    </source>
</evidence>
<comment type="subcellular location">
    <subcellularLocation>
        <location evidence="1">Membrane</location>
        <topology evidence="1">Single-pass membrane protein</topology>
    </subcellularLocation>
</comment>